<feature type="domain" description="Tail protein NMB1110-like third" evidence="5">
    <location>
        <begin position="212"/>
        <end position="270"/>
    </location>
</feature>
<feature type="domain" description="Baseplate hub protein gp44-like N-terminal" evidence="2">
    <location>
        <begin position="11"/>
        <end position="94"/>
    </location>
</feature>
<organism evidence="6 7">
    <name type="scientific">Serratia marcescens</name>
    <dbReference type="NCBI Taxonomy" id="615"/>
    <lineage>
        <taxon>Bacteria</taxon>
        <taxon>Pseudomonadati</taxon>
        <taxon>Pseudomonadota</taxon>
        <taxon>Gammaproteobacteria</taxon>
        <taxon>Enterobacterales</taxon>
        <taxon>Yersiniaceae</taxon>
        <taxon>Serratia</taxon>
    </lineage>
</organism>
<name>A0ABD5BQN0_SERMA</name>
<feature type="domain" description="Tail protein NMB1110-like C-terminal" evidence="3">
    <location>
        <begin position="272"/>
        <end position="340"/>
    </location>
</feature>
<dbReference type="RefSeq" id="WP_206189487.1">
    <property type="nucleotide sequence ID" value="NZ_CP119435.1"/>
</dbReference>
<evidence type="ECO:0000313" key="6">
    <source>
        <dbReference type="EMBL" id="MDQ9559112.1"/>
    </source>
</evidence>
<dbReference type="InterPro" id="IPR054482">
    <property type="entry name" value="NMB1110-like_3rd"/>
</dbReference>
<sequence length="374" mass="40981">MPSLNDGAERITLRIGGVSHDDWLDFEVDSDLQTPADGWSFSVGNVDAALPAEVRAGARAELRTGDDVIMTGQVDEITDDISRNQHSLALFGRDASAVLVDCSAPIFTARDMTLQEVISQIVKPLGVTAIRIQAEKPLPSKKASIDPGDTAWDALKKAAEASGLWPWVTADGTLVIGGPDYSTPAVDTLVLRKDGQGNNLLRLSVTHNVSARYSEVTVLAQGHGTANADGKHDRRCTVRDTSVPFYRPLIEVVADTDSDEEVQFRARKLMADARLQGFLMNAVVKGLRTASGQLWEPGQRVQVKSEKHGIDDIYFVMHRRFSGGRGQQLLTTLTLREDGIWLPDAFPKSKRKRKGKGKKGKKDLWNSWEQIDNG</sequence>
<dbReference type="Pfam" id="PF22255">
    <property type="entry name" value="Gp44-like_2nd"/>
    <property type="match status" value="1"/>
</dbReference>
<evidence type="ECO:0000313" key="7">
    <source>
        <dbReference type="Proteomes" id="UP001234811"/>
    </source>
</evidence>
<dbReference type="Pfam" id="PF22630">
    <property type="entry name" value="NMB1110_3rd"/>
    <property type="match status" value="1"/>
</dbReference>
<evidence type="ECO:0000259" key="3">
    <source>
        <dbReference type="Pfam" id="PF22174"/>
    </source>
</evidence>
<dbReference type="Gene3D" id="3.30.1920.10">
    <property type="entry name" value="Baseplate protein-like domains - 2 layer sandwich fold"/>
    <property type="match status" value="1"/>
</dbReference>
<evidence type="ECO:0000259" key="4">
    <source>
        <dbReference type="Pfam" id="PF22255"/>
    </source>
</evidence>
<dbReference type="InterPro" id="IPR054034">
    <property type="entry name" value="NMB1110-like_C"/>
</dbReference>
<dbReference type="InterPro" id="IPR026276">
    <property type="entry name" value="Baseplate_GpP"/>
</dbReference>
<dbReference type="InterPro" id="IPR053981">
    <property type="entry name" value="Gp44/GpP-like_2nd"/>
</dbReference>
<reference evidence="6 7" key="1">
    <citation type="submission" date="2023-07" db="EMBL/GenBank/DDBJ databases">
        <title>Pathogens genome sequencing project 196.</title>
        <authorList>
            <person name="Cao X."/>
        </authorList>
    </citation>
    <scope>NUCLEOTIDE SEQUENCE [LARGE SCALE GENOMIC DNA]</scope>
    <source>
        <strain evidence="6 7">SM41</strain>
    </source>
</reference>
<proteinExistence type="predicted"/>
<accession>A0ABD5BQN0</accession>
<feature type="compositionally biased region" description="Basic residues" evidence="1">
    <location>
        <begin position="348"/>
        <end position="361"/>
    </location>
</feature>
<dbReference type="PIRSF" id="PIRSF004440">
    <property type="entry name" value="GpP"/>
    <property type="match status" value="1"/>
</dbReference>
<evidence type="ECO:0000256" key="1">
    <source>
        <dbReference type="SAM" id="MobiDB-lite"/>
    </source>
</evidence>
<protein>
    <submittedName>
        <fullName evidence="6">Phage tail protein</fullName>
    </submittedName>
</protein>
<dbReference type="Pfam" id="PF22174">
    <property type="entry name" value="NMB1110-like_C"/>
    <property type="match status" value="1"/>
</dbReference>
<feature type="domain" description="Baseplate hub protein gp44/GpP-like second" evidence="4">
    <location>
        <begin position="97"/>
        <end position="178"/>
    </location>
</feature>
<evidence type="ECO:0000259" key="2">
    <source>
        <dbReference type="Pfam" id="PF21683"/>
    </source>
</evidence>
<dbReference type="Gene3D" id="3.55.50.10">
    <property type="entry name" value="Baseplate protein-like domains"/>
    <property type="match status" value="1"/>
</dbReference>
<evidence type="ECO:0000259" key="5">
    <source>
        <dbReference type="Pfam" id="PF22630"/>
    </source>
</evidence>
<comment type="caution">
    <text evidence="6">The sequence shown here is derived from an EMBL/GenBank/DDBJ whole genome shotgun (WGS) entry which is preliminary data.</text>
</comment>
<feature type="region of interest" description="Disordered" evidence="1">
    <location>
        <begin position="347"/>
        <end position="374"/>
    </location>
</feature>
<dbReference type="EMBL" id="JAVIPQ010000459">
    <property type="protein sequence ID" value="MDQ9559112.1"/>
    <property type="molecule type" value="Genomic_DNA"/>
</dbReference>
<dbReference type="AlphaFoldDB" id="A0ABD5BQN0"/>
<dbReference type="InterPro" id="IPR049354">
    <property type="entry name" value="GpP-like_N"/>
</dbReference>
<dbReference type="Pfam" id="PF21683">
    <property type="entry name" value="GpP-like_1st"/>
    <property type="match status" value="1"/>
</dbReference>
<gene>
    <name evidence="6" type="ORF">RF091_26830</name>
</gene>
<dbReference type="Proteomes" id="UP001234811">
    <property type="component" value="Unassembled WGS sequence"/>
</dbReference>
<dbReference type="SUPFAM" id="SSF69279">
    <property type="entry name" value="Phage tail proteins"/>
    <property type="match status" value="2"/>
</dbReference>
<dbReference type="InterPro" id="IPR023399">
    <property type="entry name" value="Baseplate-like_2-layer_sand"/>
</dbReference>
<dbReference type="Gene3D" id="2.30.300.10">
    <property type="entry name" value="Baseplate protein-like domain - beta roll fold"/>
    <property type="match status" value="1"/>
</dbReference>